<proteinExistence type="predicted"/>
<protein>
    <submittedName>
        <fullName evidence="1">Uncharacterized protein</fullName>
    </submittedName>
</protein>
<gene>
    <name evidence="1" type="ORF">HUV48_07720</name>
</gene>
<evidence type="ECO:0000313" key="1">
    <source>
        <dbReference type="EMBL" id="NVD44909.1"/>
    </source>
</evidence>
<comment type="caution">
    <text evidence="1">The sequence shown here is derived from an EMBL/GenBank/DDBJ whole genome shotgun (WGS) entry which is preliminary data.</text>
</comment>
<accession>A0A850HCS6</accession>
<dbReference type="RefSeq" id="WP_176267198.1">
    <property type="nucleotide sequence ID" value="NZ_JABWGV010000002.1"/>
</dbReference>
<name>A0A850HCS6_9SPHN</name>
<dbReference type="Proteomes" id="UP000561438">
    <property type="component" value="Unassembled WGS sequence"/>
</dbReference>
<dbReference type="AlphaFoldDB" id="A0A850HCS6"/>
<sequence length="272" mass="30060">MNVGLLVESDGKFSVRHARKLDKVRAISAALDPSDLLNELNHVVASVKDCSFDDVAQRVAASSFLECNFKGTFTPGSNVLAEHYISDLMVRYVDAEVAPPKPVRKRPTKLRQEIAKLFRSEKILAKPSEGLDSHRILYRHSLAEGVEADFVLKNGAYHVVESVDASSTEVSLQRSLYEIAMSTLTFEHARIGFGNNSVRPKLVYQAPADLERALAPSLYAVEHQGAELINWASEENKVQFLEKFANLAISSEPKRNAPTLFNASALPPTKLN</sequence>
<keyword evidence="2" id="KW-1185">Reference proteome</keyword>
<organism evidence="1 2">
    <name type="scientific">Qipengyuania atrilutea</name>
    <dbReference type="NCBI Taxonomy" id="2744473"/>
    <lineage>
        <taxon>Bacteria</taxon>
        <taxon>Pseudomonadati</taxon>
        <taxon>Pseudomonadota</taxon>
        <taxon>Alphaproteobacteria</taxon>
        <taxon>Sphingomonadales</taxon>
        <taxon>Erythrobacteraceae</taxon>
        <taxon>Qipengyuania</taxon>
    </lineage>
</organism>
<dbReference type="EMBL" id="JABWGV010000002">
    <property type="protein sequence ID" value="NVD44909.1"/>
    <property type="molecule type" value="Genomic_DNA"/>
</dbReference>
<evidence type="ECO:0000313" key="2">
    <source>
        <dbReference type="Proteomes" id="UP000561438"/>
    </source>
</evidence>
<reference evidence="1 2" key="1">
    <citation type="submission" date="2020-06" db="EMBL/GenBank/DDBJ databases">
        <title>Altererythrobacter sp. HHU K3-1.</title>
        <authorList>
            <person name="Zhang D."/>
            <person name="Xue H."/>
        </authorList>
    </citation>
    <scope>NUCLEOTIDE SEQUENCE [LARGE SCALE GENOMIC DNA]</scope>
    <source>
        <strain evidence="1 2">HHU K3-1</strain>
    </source>
</reference>